<comment type="caution">
    <text evidence="7">The sequence shown here is derived from an EMBL/GenBank/DDBJ whole genome shotgun (WGS) entry which is preliminary data.</text>
</comment>
<gene>
    <name evidence="7" type="ORF">K5P26_01040</name>
</gene>
<dbReference type="Proteomes" id="UP001166571">
    <property type="component" value="Unassembled WGS sequence"/>
</dbReference>
<comment type="subcellular location">
    <subcellularLocation>
        <location evidence="1">Cell outer membrane</location>
    </subcellularLocation>
</comment>
<dbReference type="RefSeq" id="WP_222135505.1">
    <property type="nucleotide sequence ID" value="NZ_JAILXK010000001.1"/>
</dbReference>
<sequence length="265" mass="27920">MLHPLARRVALAGLLLSVAIAPAAAQDEADPAKRTRLLAGPQISPSWPGADKFGVGPYLDFSRAREGRNFTFEAPDESFGSPLIESGRFEFGPALGFIGKRSARDIGAPLPTVGFSIEAGAFAQMWAAPELRVRVEGRKALSGHDGWVGEVSADYVARDGDEWLVSIGPRVTLGDAKFHRAYVGVAPVDSAASGLAAYRPGGGITSVGVTAGVLKQIDRNWGVAVYGRYDRLVGDAARSPVVRQLGSRDQPSVGLALSYTFGGSR</sequence>
<evidence type="ECO:0000256" key="6">
    <source>
        <dbReference type="SAM" id="SignalP"/>
    </source>
</evidence>
<accession>A0ABS7MAC5</accession>
<dbReference type="EMBL" id="JAILXK010000001">
    <property type="protein sequence ID" value="MBY4635721.1"/>
    <property type="molecule type" value="Genomic_DNA"/>
</dbReference>
<name>A0ABS7MAC5_9SPHN</name>
<evidence type="ECO:0000256" key="3">
    <source>
        <dbReference type="ARBA" id="ARBA00022729"/>
    </source>
</evidence>
<evidence type="ECO:0000256" key="4">
    <source>
        <dbReference type="ARBA" id="ARBA00023136"/>
    </source>
</evidence>
<keyword evidence="3 6" id="KW-0732">Signal</keyword>
<dbReference type="PANTHER" id="PTHR38776">
    <property type="entry name" value="MLTA-INTERACTING PROTEIN-RELATED"/>
    <property type="match status" value="1"/>
</dbReference>
<dbReference type="PANTHER" id="PTHR38776:SF1">
    <property type="entry name" value="MLTA-INTERACTING PROTEIN-RELATED"/>
    <property type="match status" value="1"/>
</dbReference>
<dbReference type="Pfam" id="PF06629">
    <property type="entry name" value="MipA"/>
    <property type="match status" value="1"/>
</dbReference>
<proteinExistence type="inferred from homology"/>
<evidence type="ECO:0000256" key="5">
    <source>
        <dbReference type="ARBA" id="ARBA00023237"/>
    </source>
</evidence>
<feature type="chain" id="PRO_5045601978" evidence="6">
    <location>
        <begin position="26"/>
        <end position="265"/>
    </location>
</feature>
<reference evidence="7" key="1">
    <citation type="submission" date="2021-08" db="EMBL/GenBank/DDBJ databases">
        <title>Sphingopyxis panaciterrulae sp. nov., isolated from the surface water of the Yellow Sea.</title>
        <authorList>
            <person name="Gao Z."/>
            <person name="Zhang D."/>
            <person name="Zhang A."/>
        </authorList>
    </citation>
    <scope>NUCLEOTIDE SEQUENCE</scope>
    <source>
        <strain evidence="7">XHP0097</strain>
    </source>
</reference>
<evidence type="ECO:0000256" key="1">
    <source>
        <dbReference type="ARBA" id="ARBA00004442"/>
    </source>
</evidence>
<evidence type="ECO:0000313" key="7">
    <source>
        <dbReference type="EMBL" id="MBY4635721.1"/>
    </source>
</evidence>
<protein>
    <submittedName>
        <fullName evidence="7">MipA/OmpV family protein</fullName>
    </submittedName>
</protein>
<keyword evidence="8" id="KW-1185">Reference proteome</keyword>
<dbReference type="InterPro" id="IPR010583">
    <property type="entry name" value="MipA"/>
</dbReference>
<keyword evidence="4" id="KW-0472">Membrane</keyword>
<evidence type="ECO:0000313" key="8">
    <source>
        <dbReference type="Proteomes" id="UP001166571"/>
    </source>
</evidence>
<keyword evidence="5" id="KW-0998">Cell outer membrane</keyword>
<feature type="signal peptide" evidence="6">
    <location>
        <begin position="1"/>
        <end position="25"/>
    </location>
</feature>
<organism evidence="7 8">
    <name type="scientific">Sphingopyxis jiangsuensis</name>
    <dbReference type="NCBI Taxonomy" id="2871171"/>
    <lineage>
        <taxon>Bacteria</taxon>
        <taxon>Pseudomonadati</taxon>
        <taxon>Pseudomonadota</taxon>
        <taxon>Alphaproteobacteria</taxon>
        <taxon>Sphingomonadales</taxon>
        <taxon>Sphingomonadaceae</taxon>
        <taxon>Sphingopyxis</taxon>
    </lineage>
</organism>
<comment type="similarity">
    <text evidence="2">Belongs to the MipA/OmpV family.</text>
</comment>
<evidence type="ECO:0000256" key="2">
    <source>
        <dbReference type="ARBA" id="ARBA00005722"/>
    </source>
</evidence>